<feature type="transmembrane region" description="Helical" evidence="1">
    <location>
        <begin position="127"/>
        <end position="148"/>
    </location>
</feature>
<dbReference type="GeneID" id="93163403"/>
<protein>
    <recommendedName>
        <fullName evidence="4">Prepilin type IV endopeptidase peptidase domain-containing protein</fullName>
    </recommendedName>
</protein>
<keyword evidence="1" id="KW-0472">Membrane</keyword>
<evidence type="ECO:0000313" key="2">
    <source>
        <dbReference type="EMBL" id="KMW18807.1"/>
    </source>
</evidence>
<accession>A0A0J9C0P7</accession>
<evidence type="ECO:0008006" key="4">
    <source>
        <dbReference type="Google" id="ProtNLM"/>
    </source>
</evidence>
<dbReference type="PATRIC" id="fig|742734.4.peg.3115"/>
<dbReference type="Gene3D" id="1.20.120.1220">
    <property type="match status" value="1"/>
</dbReference>
<proteinExistence type="predicted"/>
<evidence type="ECO:0000313" key="3">
    <source>
        <dbReference type="Proteomes" id="UP000037392"/>
    </source>
</evidence>
<keyword evidence="1" id="KW-0812">Transmembrane</keyword>
<organism evidence="2 3">
    <name type="scientific">[Clostridium] citroniae WAL-19142</name>
    <dbReference type="NCBI Taxonomy" id="742734"/>
    <lineage>
        <taxon>Bacteria</taxon>
        <taxon>Bacillati</taxon>
        <taxon>Bacillota</taxon>
        <taxon>Clostridia</taxon>
        <taxon>Lachnospirales</taxon>
        <taxon>Lachnospiraceae</taxon>
        <taxon>Enterocloster</taxon>
    </lineage>
</organism>
<keyword evidence="1" id="KW-1133">Transmembrane helix</keyword>
<comment type="caution">
    <text evidence="2">The sequence shown here is derived from an EMBL/GenBank/DDBJ whole genome shotgun (WGS) entry which is preliminary data.</text>
</comment>
<dbReference type="Proteomes" id="UP000037392">
    <property type="component" value="Unassembled WGS sequence"/>
</dbReference>
<dbReference type="OrthoDB" id="1958108at2"/>
<evidence type="ECO:0000256" key="1">
    <source>
        <dbReference type="SAM" id="Phobius"/>
    </source>
</evidence>
<feature type="transmembrane region" description="Helical" evidence="1">
    <location>
        <begin position="78"/>
        <end position="96"/>
    </location>
</feature>
<gene>
    <name evidence="2" type="ORF">HMPREF9470_02911</name>
</gene>
<dbReference type="EMBL" id="ADLK01000022">
    <property type="protein sequence ID" value="KMW18807.1"/>
    <property type="molecule type" value="Genomic_DNA"/>
</dbReference>
<reference evidence="2 3" key="1">
    <citation type="submission" date="2011-04" db="EMBL/GenBank/DDBJ databases">
        <title>The Genome Sequence of Clostridium citroniae WAL-19142.</title>
        <authorList>
            <consortium name="The Broad Institute Genome Sequencing Platform"/>
            <person name="Earl A."/>
            <person name="Ward D."/>
            <person name="Feldgarden M."/>
            <person name="Gevers D."/>
            <person name="Warren Y.A."/>
            <person name="Tyrrell K.L."/>
            <person name="Citron D.M."/>
            <person name="Goldstein E.J."/>
            <person name="Daigneault M."/>
            <person name="Allen-Vercoe E."/>
            <person name="Young S.K."/>
            <person name="Zeng Q."/>
            <person name="Gargeya S."/>
            <person name="Fitzgerald M."/>
            <person name="Haas B."/>
            <person name="Abouelleil A."/>
            <person name="Alvarado L."/>
            <person name="Arachchi H.M."/>
            <person name="Berlin A."/>
            <person name="Brown A."/>
            <person name="Chapman S.B."/>
            <person name="Chen Z."/>
            <person name="Dunbar C."/>
            <person name="Freedman E."/>
            <person name="Gearin G."/>
            <person name="Gellesch M."/>
            <person name="Goldberg J."/>
            <person name="Griggs A."/>
            <person name="Gujja S."/>
            <person name="Heilman E.R."/>
            <person name="Heiman D."/>
            <person name="Howarth C."/>
            <person name="Larson L."/>
            <person name="Lui A."/>
            <person name="MacDonald P.J."/>
            <person name="Mehta T."/>
            <person name="Montmayeur A."/>
            <person name="Murphy C."/>
            <person name="Neiman D."/>
            <person name="Pearson M."/>
            <person name="Priest M."/>
            <person name="Roberts A."/>
            <person name="Saif S."/>
            <person name="Shea T."/>
            <person name="Shenoy N."/>
            <person name="Sisk P."/>
            <person name="Stolte C."/>
            <person name="Sykes S."/>
            <person name="White J."/>
            <person name="Yandava C."/>
            <person name="Wortman J."/>
            <person name="Nusbaum C."/>
            <person name="Birren B."/>
        </authorList>
    </citation>
    <scope>NUCLEOTIDE SEQUENCE [LARGE SCALE GENOMIC DNA]</scope>
    <source>
        <strain evidence="2 3">WAL-19142</strain>
    </source>
</reference>
<dbReference type="RefSeq" id="WP_048930099.1">
    <property type="nucleotide sequence ID" value="NZ_KQ235878.1"/>
</dbReference>
<sequence length="174" mass="18728">MDGISNGMRAVEIMLRSGFFMVLAVTAFQDCRERRIRVSVFVIFGTAGIVLRGVELFLEINALSGDWESVDLWGFAARRILDVGAAMAVGGGMLLLSAMTRGAIGRGDGLFFSVSGLYLGFFRNFVLLMGGLTCCFLVCGILVIKGVCAGQNVRRRSVPFLPFLVPGGIGVMFL</sequence>
<dbReference type="AlphaFoldDB" id="A0A0J9C0P7"/>
<name>A0A0J9C0P7_9FIRM</name>